<name>A0A3E1NT35_9BACT</name>
<evidence type="ECO:0000259" key="2">
    <source>
        <dbReference type="SMART" id="SM00245"/>
    </source>
</evidence>
<evidence type="ECO:0000256" key="1">
    <source>
        <dbReference type="SAM" id="SignalP"/>
    </source>
</evidence>
<proteinExistence type="predicted"/>
<accession>A0A3E1NT35</accession>
<dbReference type="SUPFAM" id="SSF52096">
    <property type="entry name" value="ClpP/crotonase"/>
    <property type="match status" value="1"/>
</dbReference>
<dbReference type="EMBL" id="QTJV01000016">
    <property type="protein sequence ID" value="RFM31072.1"/>
    <property type="molecule type" value="Genomic_DNA"/>
</dbReference>
<dbReference type="Pfam" id="PF03572">
    <property type="entry name" value="Peptidase_S41"/>
    <property type="match status" value="1"/>
</dbReference>
<dbReference type="Gene3D" id="3.90.226.10">
    <property type="entry name" value="2-enoyl-CoA Hydratase, Chain A, domain 1"/>
    <property type="match status" value="2"/>
</dbReference>
<dbReference type="GO" id="GO:0008236">
    <property type="term" value="F:serine-type peptidase activity"/>
    <property type="evidence" value="ECO:0007669"/>
    <property type="project" value="InterPro"/>
</dbReference>
<reference evidence="3 4" key="1">
    <citation type="submission" date="2018-08" db="EMBL/GenBank/DDBJ databases">
        <title>Chitinophaga sp. K20C18050901, a novel bacterium isolated from forest soil.</title>
        <authorList>
            <person name="Wang C."/>
        </authorList>
    </citation>
    <scope>NUCLEOTIDE SEQUENCE [LARGE SCALE GENOMIC DNA]</scope>
    <source>
        <strain evidence="3 4">K20C18050901</strain>
    </source>
</reference>
<keyword evidence="1" id="KW-0732">Signal</keyword>
<dbReference type="Proteomes" id="UP000261174">
    <property type="component" value="Unassembled WGS sequence"/>
</dbReference>
<feature type="signal peptide" evidence="1">
    <location>
        <begin position="1"/>
        <end position="20"/>
    </location>
</feature>
<sequence>MRIVLTLSFLLLTVVSDAQTNQYLTDLAALKSILQKTPSYKAQIKGEKLVFYNALYNRLVADTIANSNSYSYFYNLAQLIFPLRDNHLGFYELPNYNNFKTKESIDSFLTAKEFLSYPTCKVNIDSLKAELSHKPTDSIEGIYHYDKFYSIGLFKSSDKEYLGVVLDSDVKWWLRGQIAVHLYAYGPNLYKAIYGHPRFKNFIFQGNEKYEHQSLVNSYFYASYSHSIYSKQLNQVDYVNLPKTPAKFELKNITHDIEYLLIQTFQAGNITMQESHRFYDSIKESLKAPYLVLDLRNNEGGSGKEAGKYFVLLRKFVRKGHLYVLLNNGTLSQAEILTLKLKKLKNVTTVGQTTKGMLTYGSNYGNREKLPGGKFEIYPTDMKGSEKLLQYENYGIRPDIILNDDSNWIEQVVELIRKK</sequence>
<protein>
    <recommendedName>
        <fullName evidence="2">Tail specific protease domain-containing protein</fullName>
    </recommendedName>
</protein>
<feature type="domain" description="Tail specific protease" evidence="2">
    <location>
        <begin position="223"/>
        <end position="403"/>
    </location>
</feature>
<comment type="caution">
    <text evidence="3">The sequence shown here is derived from an EMBL/GenBank/DDBJ whole genome shotgun (WGS) entry which is preliminary data.</text>
</comment>
<evidence type="ECO:0000313" key="4">
    <source>
        <dbReference type="Proteomes" id="UP000261174"/>
    </source>
</evidence>
<dbReference type="RefSeq" id="WP_116857107.1">
    <property type="nucleotide sequence ID" value="NZ_QTJV01000016.1"/>
</dbReference>
<dbReference type="SMART" id="SM00245">
    <property type="entry name" value="TSPc"/>
    <property type="match status" value="1"/>
</dbReference>
<dbReference type="GO" id="GO:0006508">
    <property type="term" value="P:proteolysis"/>
    <property type="evidence" value="ECO:0007669"/>
    <property type="project" value="InterPro"/>
</dbReference>
<gene>
    <name evidence="3" type="ORF">DXN04_29970</name>
</gene>
<feature type="chain" id="PRO_5017681408" description="Tail specific protease domain-containing protein" evidence="1">
    <location>
        <begin position="21"/>
        <end position="419"/>
    </location>
</feature>
<dbReference type="InterPro" id="IPR029045">
    <property type="entry name" value="ClpP/crotonase-like_dom_sf"/>
</dbReference>
<evidence type="ECO:0000313" key="3">
    <source>
        <dbReference type="EMBL" id="RFM31072.1"/>
    </source>
</evidence>
<organism evidence="3 4">
    <name type="scientific">Chitinophaga silvisoli</name>
    <dbReference type="NCBI Taxonomy" id="2291814"/>
    <lineage>
        <taxon>Bacteria</taxon>
        <taxon>Pseudomonadati</taxon>
        <taxon>Bacteroidota</taxon>
        <taxon>Chitinophagia</taxon>
        <taxon>Chitinophagales</taxon>
        <taxon>Chitinophagaceae</taxon>
        <taxon>Chitinophaga</taxon>
    </lineage>
</organism>
<dbReference type="InterPro" id="IPR005151">
    <property type="entry name" value="Tail-specific_protease"/>
</dbReference>
<dbReference type="OrthoDB" id="6397760at2"/>
<keyword evidence="4" id="KW-1185">Reference proteome</keyword>
<dbReference type="AlphaFoldDB" id="A0A3E1NT35"/>